<dbReference type="InterPro" id="IPR036390">
    <property type="entry name" value="WH_DNA-bd_sf"/>
</dbReference>
<organism evidence="2 3">
    <name type="scientific">Glutinoglossum americanum</name>
    <dbReference type="NCBI Taxonomy" id="1670608"/>
    <lineage>
        <taxon>Eukaryota</taxon>
        <taxon>Fungi</taxon>
        <taxon>Dikarya</taxon>
        <taxon>Ascomycota</taxon>
        <taxon>Pezizomycotina</taxon>
        <taxon>Geoglossomycetes</taxon>
        <taxon>Geoglossales</taxon>
        <taxon>Geoglossaceae</taxon>
        <taxon>Glutinoglossum</taxon>
    </lineage>
</organism>
<comment type="caution">
    <text evidence="2">The sequence shown here is derived from an EMBL/GenBank/DDBJ whole genome shotgun (WGS) entry which is preliminary data.</text>
</comment>
<evidence type="ECO:0000259" key="1">
    <source>
        <dbReference type="Pfam" id="PF08100"/>
    </source>
</evidence>
<dbReference type="OrthoDB" id="2410195at2759"/>
<dbReference type="PANTHER" id="PTHR43712">
    <property type="entry name" value="PUTATIVE (AFU_ORTHOLOGUE AFUA_4G14580)-RELATED"/>
    <property type="match status" value="1"/>
</dbReference>
<sequence length="150" mass="16094">MAYPSDVQILLDEVNAAGRDLLRSAGEDAGTDPITDGPATRTLITAAQNLIAGLQNPGVYMLELTWQTHRNSVVRALSDLGVFELVPPQPGTATLQELASKTGADGQLLYRLMRALTATGIFVEVEPEVYRHNALSAACATGLKHELKHM</sequence>
<dbReference type="EMBL" id="JAGHQL010000038">
    <property type="protein sequence ID" value="KAH0543173.1"/>
    <property type="molecule type" value="Genomic_DNA"/>
</dbReference>
<dbReference type="SUPFAM" id="SSF46785">
    <property type="entry name" value="Winged helix' DNA-binding domain"/>
    <property type="match status" value="1"/>
</dbReference>
<dbReference type="Gene3D" id="1.10.10.10">
    <property type="entry name" value="Winged helix-like DNA-binding domain superfamily/Winged helix DNA-binding domain"/>
    <property type="match status" value="1"/>
</dbReference>
<protein>
    <recommendedName>
        <fullName evidence="1">O-methyltransferase dimerisation domain-containing protein</fullName>
    </recommendedName>
</protein>
<dbReference type="InterPro" id="IPR016461">
    <property type="entry name" value="COMT-like"/>
</dbReference>
<dbReference type="Pfam" id="PF08100">
    <property type="entry name" value="Dimerisation"/>
    <property type="match status" value="1"/>
</dbReference>
<dbReference type="PROSITE" id="PS51683">
    <property type="entry name" value="SAM_OMT_II"/>
    <property type="match status" value="1"/>
</dbReference>
<dbReference type="Proteomes" id="UP000698800">
    <property type="component" value="Unassembled WGS sequence"/>
</dbReference>
<dbReference type="InterPro" id="IPR036388">
    <property type="entry name" value="WH-like_DNA-bd_sf"/>
</dbReference>
<evidence type="ECO:0000313" key="3">
    <source>
        <dbReference type="Proteomes" id="UP000698800"/>
    </source>
</evidence>
<dbReference type="PANTHER" id="PTHR43712:SF5">
    <property type="entry name" value="O-METHYLTRANSFERASE ASQN-RELATED"/>
    <property type="match status" value="1"/>
</dbReference>
<dbReference type="InterPro" id="IPR012967">
    <property type="entry name" value="COMT_dimerisation"/>
</dbReference>
<gene>
    <name evidence="2" type="ORF">FGG08_002518</name>
</gene>
<dbReference type="GO" id="GO:0008168">
    <property type="term" value="F:methyltransferase activity"/>
    <property type="evidence" value="ECO:0007669"/>
    <property type="project" value="InterPro"/>
</dbReference>
<accession>A0A9P8I4K9</accession>
<feature type="domain" description="O-methyltransferase dimerisation" evidence="1">
    <location>
        <begin position="70"/>
        <end position="140"/>
    </location>
</feature>
<keyword evidence="3" id="KW-1185">Reference proteome</keyword>
<dbReference type="AlphaFoldDB" id="A0A9P8I4K9"/>
<reference evidence="2" key="1">
    <citation type="submission" date="2021-03" db="EMBL/GenBank/DDBJ databases">
        <title>Comparative genomics and phylogenomic investigation of the class Geoglossomycetes provide insights into ecological specialization and systematics.</title>
        <authorList>
            <person name="Melie T."/>
            <person name="Pirro S."/>
            <person name="Miller A.N."/>
            <person name="Quandt A."/>
        </authorList>
    </citation>
    <scope>NUCLEOTIDE SEQUENCE</scope>
    <source>
        <strain evidence="2">GBOQ0MN5Z8</strain>
    </source>
</reference>
<evidence type="ECO:0000313" key="2">
    <source>
        <dbReference type="EMBL" id="KAH0543173.1"/>
    </source>
</evidence>
<name>A0A9P8I4K9_9PEZI</name>
<dbReference type="GO" id="GO:0046983">
    <property type="term" value="F:protein dimerization activity"/>
    <property type="evidence" value="ECO:0007669"/>
    <property type="project" value="InterPro"/>
</dbReference>
<proteinExistence type="predicted"/>